<keyword evidence="2" id="KW-1185">Reference proteome</keyword>
<gene>
    <name evidence="1" type="ORF">ACFQO7_30410</name>
</gene>
<protein>
    <submittedName>
        <fullName evidence="1">Uncharacterized protein</fullName>
    </submittedName>
</protein>
<dbReference type="EMBL" id="JBHTAC010000045">
    <property type="protein sequence ID" value="MFC7246811.1"/>
    <property type="molecule type" value="Genomic_DNA"/>
</dbReference>
<dbReference type="Proteomes" id="UP001596392">
    <property type="component" value="Unassembled WGS sequence"/>
</dbReference>
<reference evidence="2" key="1">
    <citation type="journal article" date="2019" name="Int. J. Syst. Evol. Microbiol.">
        <title>The Global Catalogue of Microorganisms (GCM) 10K type strain sequencing project: providing services to taxonomists for standard genome sequencing and annotation.</title>
        <authorList>
            <consortium name="The Broad Institute Genomics Platform"/>
            <consortium name="The Broad Institute Genome Sequencing Center for Infectious Disease"/>
            <person name="Wu L."/>
            <person name="Ma J."/>
        </authorList>
    </citation>
    <scope>NUCLEOTIDE SEQUENCE [LARGE SCALE GENOMIC DNA]</scope>
    <source>
        <strain evidence="2">CGMCC 1.9106</strain>
    </source>
</reference>
<evidence type="ECO:0000313" key="2">
    <source>
        <dbReference type="Proteomes" id="UP001596392"/>
    </source>
</evidence>
<comment type="caution">
    <text evidence="1">The sequence shown here is derived from an EMBL/GenBank/DDBJ whole genome shotgun (WGS) entry which is preliminary data.</text>
</comment>
<proteinExistence type="predicted"/>
<accession>A0ABW2H3G6</accession>
<evidence type="ECO:0000313" key="1">
    <source>
        <dbReference type="EMBL" id="MFC7246811.1"/>
    </source>
</evidence>
<organism evidence="1 2">
    <name type="scientific">Catellatospora aurea</name>
    <dbReference type="NCBI Taxonomy" id="1337874"/>
    <lineage>
        <taxon>Bacteria</taxon>
        <taxon>Bacillati</taxon>
        <taxon>Actinomycetota</taxon>
        <taxon>Actinomycetes</taxon>
        <taxon>Micromonosporales</taxon>
        <taxon>Micromonosporaceae</taxon>
        <taxon>Catellatospora</taxon>
    </lineage>
</organism>
<name>A0ABW2H3G6_9ACTN</name>
<sequence>MSLIAKGDKRALLTTGMSLEPDSGGPWDIHWTVDINDTAGNSSQYYDEYDGLMSGFGWSGYARTLNLAKGWAAATVTWGSYALTGAGWLCFSYSPTTSTTIT</sequence>
<dbReference type="RefSeq" id="WP_376809600.1">
    <property type="nucleotide sequence ID" value="NZ_JBHTAC010000045.1"/>
</dbReference>